<evidence type="ECO:0000313" key="2">
    <source>
        <dbReference type="EMBL" id="PJF46590.1"/>
    </source>
</evidence>
<dbReference type="EMBL" id="PGTN01000130">
    <property type="protein sequence ID" value="PJF46590.1"/>
    <property type="molecule type" value="Genomic_DNA"/>
</dbReference>
<name>A0A2M8QA06_9CHLR</name>
<gene>
    <name evidence="2" type="ORF">CUN48_13030</name>
</gene>
<sequence length="161" mass="17687">MVQNDITMNSPGVNPLIYPIVIFAGSLVIALILLTYAVSSVTMAVRKRRAQAIKDWKARGVQFSLGPVQANFLNEPRSFGVGGNGTLVLSDTAIHFAQVAPEREIVIPLRDVERAFLLRRFNGRRGAKPFLIIQRKVGDLTGFQMDAPEKWAEAINRAVGA</sequence>
<reference evidence="2 3" key="1">
    <citation type="submission" date="2017-11" db="EMBL/GenBank/DDBJ databases">
        <title>Evolution of Phototrophy in the Chloroflexi Phylum Driven by Horizontal Gene Transfer.</title>
        <authorList>
            <person name="Ward L.M."/>
            <person name="Hemp J."/>
            <person name="Shih P.M."/>
            <person name="Mcglynn S.E."/>
            <person name="Fischer W."/>
        </authorList>
    </citation>
    <scope>NUCLEOTIDE SEQUENCE [LARGE SCALE GENOMIC DNA]</scope>
    <source>
        <strain evidence="2">JP3_7</strain>
    </source>
</reference>
<protein>
    <recommendedName>
        <fullName evidence="4">GRAM domain-containing protein</fullName>
    </recommendedName>
</protein>
<evidence type="ECO:0008006" key="4">
    <source>
        <dbReference type="Google" id="ProtNLM"/>
    </source>
</evidence>
<dbReference type="Proteomes" id="UP000230790">
    <property type="component" value="Unassembled WGS sequence"/>
</dbReference>
<feature type="non-terminal residue" evidence="2">
    <location>
        <position position="161"/>
    </location>
</feature>
<feature type="transmembrane region" description="Helical" evidence="1">
    <location>
        <begin position="16"/>
        <end position="39"/>
    </location>
</feature>
<keyword evidence="1" id="KW-0472">Membrane</keyword>
<evidence type="ECO:0000313" key="3">
    <source>
        <dbReference type="Proteomes" id="UP000230790"/>
    </source>
</evidence>
<keyword evidence="1" id="KW-0812">Transmembrane</keyword>
<dbReference type="AlphaFoldDB" id="A0A2M8QA06"/>
<accession>A0A2M8QA06</accession>
<proteinExistence type="predicted"/>
<keyword evidence="1" id="KW-1133">Transmembrane helix</keyword>
<organism evidence="2 3">
    <name type="scientific">Candidatus Thermofonsia Clade 3 bacterium</name>
    <dbReference type="NCBI Taxonomy" id="2364212"/>
    <lineage>
        <taxon>Bacteria</taxon>
        <taxon>Bacillati</taxon>
        <taxon>Chloroflexota</taxon>
        <taxon>Candidatus Thermofontia</taxon>
        <taxon>Candidatus Thermofonsia Clade 3</taxon>
    </lineage>
</organism>
<comment type="caution">
    <text evidence="2">The sequence shown here is derived from an EMBL/GenBank/DDBJ whole genome shotgun (WGS) entry which is preliminary data.</text>
</comment>
<evidence type="ECO:0000256" key="1">
    <source>
        <dbReference type="SAM" id="Phobius"/>
    </source>
</evidence>